<name>E4SKU7_LACAR</name>
<dbReference type="EMBL" id="CP002338">
    <property type="protein sequence ID" value="ADQ59494.1"/>
    <property type="molecule type" value="Genomic_DNA"/>
</dbReference>
<gene>
    <name evidence="2" type="ordered locus">LA2_07875</name>
</gene>
<dbReference type="AlphaFoldDB" id="E4SKU7"/>
<protein>
    <submittedName>
        <fullName evidence="2">Uncharacterized protein</fullName>
    </submittedName>
</protein>
<feature type="region of interest" description="Disordered" evidence="1">
    <location>
        <begin position="13"/>
        <end position="34"/>
    </location>
</feature>
<accession>E4SKU7</accession>
<organism evidence="2 3">
    <name type="scientific">Lactobacillus amylovorus (strain GRL 1112)</name>
    <dbReference type="NCBI Taxonomy" id="695560"/>
    <lineage>
        <taxon>Bacteria</taxon>
        <taxon>Bacillati</taxon>
        <taxon>Bacillota</taxon>
        <taxon>Bacilli</taxon>
        <taxon>Lactobacillales</taxon>
        <taxon>Lactobacillaceae</taxon>
        <taxon>Lactobacillus</taxon>
    </lineage>
</organism>
<evidence type="ECO:0000313" key="2">
    <source>
        <dbReference type="EMBL" id="ADQ59494.1"/>
    </source>
</evidence>
<sequence length="34" mass="4052">MFAEMFAKFKINQNQPEPKNDYFSVQNQPESTKN</sequence>
<dbReference type="KEGG" id="lam:LA2_07875"/>
<evidence type="ECO:0000313" key="3">
    <source>
        <dbReference type="Proteomes" id="UP000007033"/>
    </source>
</evidence>
<evidence type="ECO:0000256" key="1">
    <source>
        <dbReference type="SAM" id="MobiDB-lite"/>
    </source>
</evidence>
<reference evidence="2 3" key="1">
    <citation type="journal article" date="2011" name="J. Bacteriol.">
        <title>Genome sequence of Lactobacillus amylovorus GRL1112.</title>
        <authorList>
            <person name="Kant R."/>
            <person name="Paulin L."/>
            <person name="Alatalo E."/>
            <person name="de Vos W.M."/>
            <person name="Palva A."/>
        </authorList>
    </citation>
    <scope>NUCLEOTIDE SEQUENCE [LARGE SCALE GENOMIC DNA]</scope>
    <source>
        <strain evidence="2 3">GRL 1112</strain>
    </source>
</reference>
<proteinExistence type="predicted"/>
<dbReference type="Proteomes" id="UP000007033">
    <property type="component" value="Chromosome"/>
</dbReference>
<dbReference type="HOGENOM" id="CLU_3374286_0_0_9"/>